<evidence type="ECO:0000313" key="2">
    <source>
        <dbReference type="EMBL" id="GAG56432.1"/>
    </source>
</evidence>
<feature type="domain" description="Calcineurin-like phosphoesterase" evidence="1">
    <location>
        <begin position="1"/>
        <end position="194"/>
    </location>
</feature>
<comment type="caution">
    <text evidence="2">The sequence shown here is derived from an EMBL/GenBank/DDBJ whole genome shotgun (WGS) entry which is preliminary data.</text>
</comment>
<protein>
    <recommendedName>
        <fullName evidence="1">Calcineurin-like phosphoesterase domain-containing protein</fullName>
    </recommendedName>
</protein>
<dbReference type="Pfam" id="PF12850">
    <property type="entry name" value="Metallophos_2"/>
    <property type="match status" value="1"/>
</dbReference>
<name>X0ZDZ5_9ZZZZ</name>
<organism evidence="2">
    <name type="scientific">marine sediment metagenome</name>
    <dbReference type="NCBI Taxonomy" id="412755"/>
    <lineage>
        <taxon>unclassified sequences</taxon>
        <taxon>metagenomes</taxon>
        <taxon>ecological metagenomes</taxon>
    </lineage>
</organism>
<dbReference type="InterPro" id="IPR024654">
    <property type="entry name" value="Calcineurin-like_PHP_lpxH"/>
</dbReference>
<dbReference type="EMBL" id="BART01006014">
    <property type="protein sequence ID" value="GAG56432.1"/>
    <property type="molecule type" value="Genomic_DNA"/>
</dbReference>
<gene>
    <name evidence="2" type="ORF">S01H4_13669</name>
</gene>
<sequence length="204" mass="21642">MKLLVFSDIHADLRAASSLVKRSADVDVVVGAGDYGMPRQGLGEMISALIKIEKPTVLVSGNCENTGDLKSACRAWQNAHVLHGEQVTLKGMPFYGIGGGILITPFGSWSYDFSEDEASHLLKDSPSGGVLISHSPPKGILDISSDGRRLGSTALRDAIINKNPLLVVCGHIHASAGQIDRFGETTVINAGPKGIIWDLEPNSK</sequence>
<dbReference type="AlphaFoldDB" id="X0ZDZ5"/>
<reference evidence="2" key="1">
    <citation type="journal article" date="2014" name="Front. Microbiol.">
        <title>High frequency of phylogenetically diverse reductive dehalogenase-homologous genes in deep subseafloor sedimentary metagenomes.</title>
        <authorList>
            <person name="Kawai M."/>
            <person name="Futagami T."/>
            <person name="Toyoda A."/>
            <person name="Takaki Y."/>
            <person name="Nishi S."/>
            <person name="Hori S."/>
            <person name="Arai W."/>
            <person name="Tsubouchi T."/>
            <person name="Morono Y."/>
            <person name="Uchiyama I."/>
            <person name="Ito T."/>
            <person name="Fujiyama A."/>
            <person name="Inagaki F."/>
            <person name="Takami H."/>
        </authorList>
    </citation>
    <scope>NUCLEOTIDE SEQUENCE</scope>
    <source>
        <strain evidence="2">Expedition CK06-06</strain>
    </source>
</reference>
<dbReference type="PANTHER" id="PTHR12905:SF0">
    <property type="entry name" value="CALCINEURIN-LIKE PHOSPHOESTERASE DOMAIN-CONTAINING PROTEIN"/>
    <property type="match status" value="1"/>
</dbReference>
<proteinExistence type="predicted"/>
<dbReference type="InterPro" id="IPR051693">
    <property type="entry name" value="UPF0046_metallophosphoest"/>
</dbReference>
<dbReference type="PANTHER" id="PTHR12905">
    <property type="entry name" value="METALLOPHOSPHOESTERASE"/>
    <property type="match status" value="1"/>
</dbReference>
<accession>X0ZDZ5</accession>
<dbReference type="Gene3D" id="3.60.21.10">
    <property type="match status" value="1"/>
</dbReference>
<dbReference type="SUPFAM" id="SSF56300">
    <property type="entry name" value="Metallo-dependent phosphatases"/>
    <property type="match status" value="1"/>
</dbReference>
<dbReference type="InterPro" id="IPR029052">
    <property type="entry name" value="Metallo-depent_PP-like"/>
</dbReference>
<evidence type="ECO:0000259" key="1">
    <source>
        <dbReference type="Pfam" id="PF12850"/>
    </source>
</evidence>